<feature type="region of interest" description="Disordered" evidence="1">
    <location>
        <begin position="1"/>
        <end position="34"/>
    </location>
</feature>
<evidence type="ECO:0000313" key="3">
    <source>
        <dbReference type="Proteomes" id="UP000078200"/>
    </source>
</evidence>
<keyword evidence="3" id="KW-1185">Reference proteome</keyword>
<reference evidence="2" key="1">
    <citation type="submission" date="2020-05" db="UniProtKB">
        <authorList>
            <consortium name="EnsemblMetazoa"/>
        </authorList>
    </citation>
    <scope>IDENTIFICATION</scope>
    <source>
        <strain evidence="2">TTRI</strain>
    </source>
</reference>
<protein>
    <submittedName>
        <fullName evidence="2">Uncharacterized protein</fullName>
    </submittedName>
</protein>
<name>A0A1A9VRM2_GLOAU</name>
<dbReference type="EnsemblMetazoa" id="GAUT045296-RA">
    <property type="protein sequence ID" value="GAUT045296-PA"/>
    <property type="gene ID" value="GAUT045296"/>
</dbReference>
<dbReference type="VEuPathDB" id="VectorBase:GAUT045296"/>
<feature type="region of interest" description="Disordered" evidence="1">
    <location>
        <begin position="87"/>
        <end position="109"/>
    </location>
</feature>
<sequence length="209" mass="24113">MDTGYDASDDNDNESELKSTSSSSRRLHHHRHHLQQNHNQYFQPHQQKQLLAKVLFAPVFNHRQLVHSDAVKSQTVTAATIEEEKAIPKKEARFRPPAPKIPENPQRDPLDVGFNDPLAAFKSKTTWELVRAYVVYMICSFEKIVEHNMTCRHGFLLSFAFSNDKAMTYICPKEGALFHAIQNIYLAVTISYARESTCGFHNCVEYREY</sequence>
<dbReference type="AlphaFoldDB" id="A0A1A9VRM2"/>
<evidence type="ECO:0000256" key="1">
    <source>
        <dbReference type="SAM" id="MobiDB-lite"/>
    </source>
</evidence>
<dbReference type="Proteomes" id="UP000078200">
    <property type="component" value="Unassembled WGS sequence"/>
</dbReference>
<dbReference type="STRING" id="7395.A0A1A9VRM2"/>
<accession>A0A1A9VRM2</accession>
<proteinExistence type="predicted"/>
<organism evidence="2 3">
    <name type="scientific">Glossina austeni</name>
    <name type="common">Savannah tsetse fly</name>
    <dbReference type="NCBI Taxonomy" id="7395"/>
    <lineage>
        <taxon>Eukaryota</taxon>
        <taxon>Metazoa</taxon>
        <taxon>Ecdysozoa</taxon>
        <taxon>Arthropoda</taxon>
        <taxon>Hexapoda</taxon>
        <taxon>Insecta</taxon>
        <taxon>Pterygota</taxon>
        <taxon>Neoptera</taxon>
        <taxon>Endopterygota</taxon>
        <taxon>Diptera</taxon>
        <taxon>Brachycera</taxon>
        <taxon>Muscomorpha</taxon>
        <taxon>Hippoboscoidea</taxon>
        <taxon>Glossinidae</taxon>
        <taxon>Glossina</taxon>
    </lineage>
</organism>
<feature type="compositionally biased region" description="Basic residues" evidence="1">
    <location>
        <begin position="25"/>
        <end position="34"/>
    </location>
</feature>
<evidence type="ECO:0000313" key="2">
    <source>
        <dbReference type="EnsemblMetazoa" id="GAUT045296-PA"/>
    </source>
</evidence>